<proteinExistence type="predicted"/>
<dbReference type="EMBL" id="CP146369">
    <property type="protein sequence ID" value="WWT55405.1"/>
    <property type="molecule type" value="Genomic_DNA"/>
</dbReference>
<sequence length="249" mass="28325">MEETLDAKPAHYRLSRATWEIILEAYRNGATVPELSERWRVSQHALRKRITVHGATKRDWGDARAREQAEARERMQAERAAAEAVRAEALFAPSEEEADETAEVLAETAMRAWARAMRGRMWDEAKALAQLAEAYGRMAQRGERARARGEVTLDDIPLELIKALALNEDQCASSRLAIWDEADPHPAKQEYWAVNAAQREAGMEEWLALMRERKTLRDRVRELEAAAGLDPRSDQAQAERAGEDEEFFI</sequence>
<dbReference type="Proteomes" id="UP001363460">
    <property type="component" value="Chromosome"/>
</dbReference>
<reference evidence="2 3" key="1">
    <citation type="submission" date="2024-02" db="EMBL/GenBank/DDBJ databases">
        <title>Distribution and functional of Brevundimonas-related endobacteria within Verticillium dahliae.</title>
        <authorList>
            <person name="Zeng H."/>
        </authorList>
    </citation>
    <scope>NUCLEOTIDE SEQUENCE [LARGE SCALE GENOMIC DNA]</scope>
    <source>
        <strain evidence="2 3">TRM 44200</strain>
    </source>
</reference>
<keyword evidence="3" id="KW-1185">Reference proteome</keyword>
<name>A0ABZ2ICX4_9CAUL</name>
<evidence type="ECO:0000313" key="2">
    <source>
        <dbReference type="EMBL" id="WWT55405.1"/>
    </source>
</evidence>
<gene>
    <name evidence="2" type="ORF">V8J38_02925</name>
</gene>
<dbReference type="RefSeq" id="WP_338577824.1">
    <property type="nucleotide sequence ID" value="NZ_CP146369.1"/>
</dbReference>
<feature type="region of interest" description="Disordered" evidence="1">
    <location>
        <begin position="227"/>
        <end position="249"/>
    </location>
</feature>
<protein>
    <recommendedName>
        <fullName evidence="4">Terminase small subunit</fullName>
    </recommendedName>
</protein>
<evidence type="ECO:0000313" key="3">
    <source>
        <dbReference type="Proteomes" id="UP001363460"/>
    </source>
</evidence>
<evidence type="ECO:0008006" key="4">
    <source>
        <dbReference type="Google" id="ProtNLM"/>
    </source>
</evidence>
<evidence type="ECO:0000256" key="1">
    <source>
        <dbReference type="SAM" id="MobiDB-lite"/>
    </source>
</evidence>
<accession>A0ABZ2ICX4</accession>
<organism evidence="2 3">
    <name type="scientific">Brevundimonas olei</name>
    <dbReference type="NCBI Taxonomy" id="657642"/>
    <lineage>
        <taxon>Bacteria</taxon>
        <taxon>Pseudomonadati</taxon>
        <taxon>Pseudomonadota</taxon>
        <taxon>Alphaproteobacteria</taxon>
        <taxon>Caulobacterales</taxon>
        <taxon>Caulobacteraceae</taxon>
        <taxon>Brevundimonas</taxon>
    </lineage>
</organism>